<dbReference type="EMBL" id="CP006585">
    <property type="protein sequence ID" value="AGW13087.1"/>
    <property type="molecule type" value="Genomic_DNA"/>
</dbReference>
<accession>T2GB25</accession>
<protein>
    <submittedName>
        <fullName evidence="4">Putative response regulator receiver</fullName>
    </submittedName>
</protein>
<evidence type="ECO:0000259" key="3">
    <source>
        <dbReference type="PROSITE" id="PS50110"/>
    </source>
</evidence>
<proteinExistence type="predicted"/>
<dbReference type="STRING" id="1121448.DGI_1232"/>
<keyword evidence="1 2" id="KW-0597">Phosphoprotein</keyword>
<name>T2GB25_MEGG1</name>
<dbReference type="PANTHER" id="PTHR44591:SF3">
    <property type="entry name" value="RESPONSE REGULATORY DOMAIN-CONTAINING PROTEIN"/>
    <property type="match status" value="1"/>
</dbReference>
<dbReference type="Gene3D" id="3.40.50.2300">
    <property type="match status" value="1"/>
</dbReference>
<dbReference type="HOGENOM" id="CLU_492383_0_0_7"/>
<dbReference type="InterPro" id="IPR016024">
    <property type="entry name" value="ARM-type_fold"/>
</dbReference>
<reference evidence="5" key="2">
    <citation type="submission" date="2013-07" db="EMBL/GenBank/DDBJ databases">
        <authorList>
            <person name="Morais-Silva F.O."/>
            <person name="Rezende A.M."/>
            <person name="Pimentel C."/>
            <person name="Resende D.M."/>
            <person name="Santos C.I."/>
            <person name="Clemente C."/>
            <person name="de Oliveira L.M."/>
            <person name="da Silva S.M."/>
            <person name="Costa D.A."/>
            <person name="Varela-Raposo A."/>
            <person name="Horacio E.C.A."/>
            <person name="Matos M."/>
            <person name="Flores O."/>
            <person name="Ruiz J.C."/>
            <person name="Rodrigues-Pousada C."/>
        </authorList>
    </citation>
    <scope>NUCLEOTIDE SEQUENCE [LARGE SCALE GENOMIC DNA]</scope>
    <source>
        <strain evidence="5">ATCC 19364 / DSM 1382 / NCIMB 9332 / VKM B-1759</strain>
    </source>
</reference>
<dbReference type="KEGG" id="dgg:DGI_1232"/>
<dbReference type="PANTHER" id="PTHR44591">
    <property type="entry name" value="STRESS RESPONSE REGULATOR PROTEIN 1"/>
    <property type="match status" value="1"/>
</dbReference>
<evidence type="ECO:0000256" key="2">
    <source>
        <dbReference type="PROSITE-ProRule" id="PRU00169"/>
    </source>
</evidence>
<dbReference type="Pfam" id="PF13646">
    <property type="entry name" value="HEAT_2"/>
    <property type="match status" value="1"/>
</dbReference>
<sequence>MARLDDIRCLSFAEQMRLLMEAQAHLDEEDLPALLGLAVTPLGDAAVDSMARGVLRALLLAHPRCLARALEHDSPQVQRAAVHAAASLNAAASGAQDALESLVALARDARQAEAQSELLLEALTALAQLNLDMLRQADALAVFRTYLAHPDTLISGVCLSMIGALQDCQSLPALRELLDRFAVAGKGCSDLMCEAPLWNAMDALSDLAVAQCPGALEELARHMRHPNATTRRQVHDALASHGEKALPLLVKALRSADPDMTIMAANLLGRIAHKRGVDAILDGLESGHLATPNQRFAAYEALGRIPSLTGKMYLLTAWESESDPAGCIALVQALESQFVPAMGERLVGPVLSADPARQAHMVCALATASAPPLLHAMHGVAALREKIVDHLLQEGDPEAIARHRACLESLGELAAAQRLAARQDEPPAAGRHTRLLAIDDSAAMRSFYQGAGPGLDMEVLVAEHGQHGLSLLNAGAHVHCVVVDMNMPVMDGITFVRHLRSRSVFRELPVIMATTESTAEQREQAVQAGVDEFLKKPFTMHALQSTIARLLHT</sequence>
<feature type="modified residue" description="4-aspartylphosphate" evidence="2">
    <location>
        <position position="484"/>
    </location>
</feature>
<evidence type="ECO:0000313" key="4">
    <source>
        <dbReference type="EMBL" id="AGW13087.1"/>
    </source>
</evidence>
<dbReference type="PROSITE" id="PS50110">
    <property type="entry name" value="RESPONSE_REGULATORY"/>
    <property type="match status" value="1"/>
</dbReference>
<keyword evidence="5" id="KW-1185">Reference proteome</keyword>
<dbReference type="SUPFAM" id="SSF48371">
    <property type="entry name" value="ARM repeat"/>
    <property type="match status" value="1"/>
</dbReference>
<dbReference type="PATRIC" id="fig|1121448.10.peg.1225"/>
<dbReference type="SMART" id="SM00448">
    <property type="entry name" value="REC"/>
    <property type="match status" value="1"/>
</dbReference>
<dbReference type="SUPFAM" id="SSF52172">
    <property type="entry name" value="CheY-like"/>
    <property type="match status" value="1"/>
</dbReference>
<dbReference type="eggNOG" id="COG3706">
    <property type="taxonomic scope" value="Bacteria"/>
</dbReference>
<dbReference type="InterPro" id="IPR011989">
    <property type="entry name" value="ARM-like"/>
</dbReference>
<gene>
    <name evidence="4" type="ORF">DGI_1232</name>
</gene>
<dbReference type="Proteomes" id="UP000016587">
    <property type="component" value="Chromosome"/>
</dbReference>
<dbReference type="InterPro" id="IPR001789">
    <property type="entry name" value="Sig_transdc_resp-reg_receiver"/>
</dbReference>
<reference evidence="4 5" key="1">
    <citation type="journal article" date="2013" name="J. Bacteriol.">
        <title>Roles of HynAB and Ech, the only two hydrogenases found in the model sulfate reducer Desulfovibrio gigas.</title>
        <authorList>
            <person name="Morais-Silva F.O."/>
            <person name="Santos C.I."/>
            <person name="Rodrigues R."/>
            <person name="Pereira I.A."/>
            <person name="Rodrigues-Pousada C."/>
        </authorList>
    </citation>
    <scope>NUCLEOTIDE SEQUENCE [LARGE SCALE GENOMIC DNA]</scope>
    <source>
        <strain evidence="5">ATCC 19364 / DSM 1382 / NCIMB 9332 / VKM B-1759</strain>
    </source>
</reference>
<evidence type="ECO:0000313" key="5">
    <source>
        <dbReference type="Proteomes" id="UP000016587"/>
    </source>
</evidence>
<organism evidence="4 5">
    <name type="scientific">Megalodesulfovibrio gigas (strain ATCC 19364 / DSM 1382 / NCIMB 9332 / VKM B-1759)</name>
    <name type="common">Desulfovibrio gigas</name>
    <dbReference type="NCBI Taxonomy" id="1121448"/>
    <lineage>
        <taxon>Bacteria</taxon>
        <taxon>Pseudomonadati</taxon>
        <taxon>Thermodesulfobacteriota</taxon>
        <taxon>Desulfovibrionia</taxon>
        <taxon>Desulfovibrionales</taxon>
        <taxon>Desulfovibrionaceae</taxon>
        <taxon>Megalodesulfovibrio</taxon>
    </lineage>
</organism>
<dbReference type="AlphaFoldDB" id="T2GB25"/>
<evidence type="ECO:0000256" key="1">
    <source>
        <dbReference type="ARBA" id="ARBA00022553"/>
    </source>
</evidence>
<dbReference type="InterPro" id="IPR011006">
    <property type="entry name" value="CheY-like_superfamily"/>
</dbReference>
<dbReference type="Gene3D" id="1.25.10.10">
    <property type="entry name" value="Leucine-rich Repeat Variant"/>
    <property type="match status" value="2"/>
</dbReference>
<dbReference type="InterPro" id="IPR050595">
    <property type="entry name" value="Bact_response_regulator"/>
</dbReference>
<dbReference type="GO" id="GO:0000160">
    <property type="term" value="P:phosphorelay signal transduction system"/>
    <property type="evidence" value="ECO:0007669"/>
    <property type="project" value="InterPro"/>
</dbReference>
<dbReference type="Pfam" id="PF00072">
    <property type="entry name" value="Response_reg"/>
    <property type="match status" value="1"/>
</dbReference>
<feature type="domain" description="Response regulatory" evidence="3">
    <location>
        <begin position="434"/>
        <end position="551"/>
    </location>
</feature>